<dbReference type="Pfam" id="PF13302">
    <property type="entry name" value="Acetyltransf_3"/>
    <property type="match status" value="1"/>
</dbReference>
<dbReference type="EMBL" id="JAUCMN010000013">
    <property type="protein sequence ID" value="MDM7893052.1"/>
    <property type="molecule type" value="Genomic_DNA"/>
</dbReference>
<dbReference type="PROSITE" id="PS51186">
    <property type="entry name" value="GNAT"/>
    <property type="match status" value="1"/>
</dbReference>
<dbReference type="Gene3D" id="3.40.630.30">
    <property type="match status" value="1"/>
</dbReference>
<dbReference type="RefSeq" id="WP_289475353.1">
    <property type="nucleotide sequence ID" value="NZ_JAUCMN010000013.1"/>
</dbReference>
<dbReference type="InterPro" id="IPR016181">
    <property type="entry name" value="Acyl_CoA_acyltransferase"/>
</dbReference>
<dbReference type="PANTHER" id="PTHR43441">
    <property type="entry name" value="RIBOSOMAL-PROTEIN-SERINE ACETYLTRANSFERASE"/>
    <property type="match status" value="1"/>
</dbReference>
<sequence length="187" mass="20133">MRLPHDLGDGYGLALRDGSTVEVMHDLTLNELSRLRAWEPWAAPEQTLVSAEAYASFAIALYEQGTSLPLMITYGDEPVGSASLRLDRYAGIGELGFWIAAAHERQGVVTRACEALIDEARAEGLARVEIRTAVLNTRSRAVAERLGFMHEGTLRSALALSPERADVALYGMVLTAGHGAEQDAPAA</sequence>
<proteinExistence type="predicted"/>
<dbReference type="Proteomes" id="UP001236404">
    <property type="component" value="Unassembled WGS sequence"/>
</dbReference>
<dbReference type="GO" id="GO:0016740">
    <property type="term" value="F:transferase activity"/>
    <property type="evidence" value="ECO:0007669"/>
    <property type="project" value="UniProtKB-KW"/>
</dbReference>
<organism evidence="2 3">
    <name type="scientific">Curtobacterium caseinilyticum</name>
    <dbReference type="NCBI Taxonomy" id="3055137"/>
    <lineage>
        <taxon>Bacteria</taxon>
        <taxon>Bacillati</taxon>
        <taxon>Actinomycetota</taxon>
        <taxon>Actinomycetes</taxon>
        <taxon>Micrococcales</taxon>
        <taxon>Microbacteriaceae</taxon>
        <taxon>Curtobacterium</taxon>
    </lineage>
</organism>
<dbReference type="InterPro" id="IPR051908">
    <property type="entry name" value="Ribosomal_N-acetyltransferase"/>
</dbReference>
<dbReference type="InterPro" id="IPR000182">
    <property type="entry name" value="GNAT_dom"/>
</dbReference>
<keyword evidence="2" id="KW-0808">Transferase</keyword>
<accession>A0ABT7TTV2</accession>
<dbReference type="CDD" id="cd04301">
    <property type="entry name" value="NAT_SF"/>
    <property type="match status" value="1"/>
</dbReference>
<protein>
    <submittedName>
        <fullName evidence="2">GNAT family protein</fullName>
        <ecNumber evidence="2">2.-.-.-</ecNumber>
    </submittedName>
</protein>
<reference evidence="2 3" key="1">
    <citation type="submission" date="2023-06" db="EMBL/GenBank/DDBJ databases">
        <authorList>
            <person name="Feng G."/>
            <person name="Li J."/>
            <person name="Zhu H."/>
        </authorList>
    </citation>
    <scope>NUCLEOTIDE SEQUENCE [LARGE SCALE GENOMIC DNA]</scope>
    <source>
        <strain evidence="2 3">RHCKG28</strain>
    </source>
</reference>
<evidence type="ECO:0000313" key="3">
    <source>
        <dbReference type="Proteomes" id="UP001236404"/>
    </source>
</evidence>
<dbReference type="SUPFAM" id="SSF55729">
    <property type="entry name" value="Acyl-CoA N-acyltransferases (Nat)"/>
    <property type="match status" value="1"/>
</dbReference>
<name>A0ABT7TTV2_9MICO</name>
<evidence type="ECO:0000259" key="1">
    <source>
        <dbReference type="PROSITE" id="PS51186"/>
    </source>
</evidence>
<dbReference type="EC" id="2.-.-.-" evidence="2"/>
<evidence type="ECO:0000313" key="2">
    <source>
        <dbReference type="EMBL" id="MDM7893052.1"/>
    </source>
</evidence>
<comment type="caution">
    <text evidence="2">The sequence shown here is derived from an EMBL/GenBank/DDBJ whole genome shotgun (WGS) entry which is preliminary data.</text>
</comment>
<keyword evidence="3" id="KW-1185">Reference proteome</keyword>
<gene>
    <name evidence="2" type="ORF">QUG93_15280</name>
</gene>
<dbReference type="PANTHER" id="PTHR43441:SF3">
    <property type="entry name" value="ACETYLTRANSFERASE"/>
    <property type="match status" value="1"/>
</dbReference>
<feature type="domain" description="N-acetyltransferase" evidence="1">
    <location>
        <begin position="22"/>
        <end position="177"/>
    </location>
</feature>